<dbReference type="InterPro" id="IPR037524">
    <property type="entry name" value="PA14/GLEYA"/>
</dbReference>
<dbReference type="SUPFAM" id="SSF56988">
    <property type="entry name" value="Anthrax protective antigen"/>
    <property type="match status" value="3"/>
</dbReference>
<reference evidence="4 5" key="1">
    <citation type="submission" date="2020-01" db="EMBL/GenBank/DDBJ databases">
        <authorList>
            <person name="Kim M.K."/>
        </authorList>
    </citation>
    <scope>NUCLEOTIDE SEQUENCE [LARGE SCALE GENOMIC DNA]</scope>
    <source>
        <strain evidence="4 5">BT213</strain>
    </source>
</reference>
<dbReference type="PANTHER" id="PTHR46769:SF2">
    <property type="entry name" value="FIBROCYSTIN-L ISOFORM 2 PRECURSOR-RELATED"/>
    <property type="match status" value="1"/>
</dbReference>
<dbReference type="PROSITE" id="PS51820">
    <property type="entry name" value="PA14"/>
    <property type="match status" value="3"/>
</dbReference>
<gene>
    <name evidence="4" type="ORF">GWO68_08030</name>
</gene>
<proteinExistence type="predicted"/>
<keyword evidence="5" id="KW-1185">Reference proteome</keyword>
<evidence type="ECO:0000259" key="3">
    <source>
        <dbReference type="PROSITE" id="PS51820"/>
    </source>
</evidence>
<comment type="caution">
    <text evidence="4">The sequence shown here is derived from an EMBL/GenBank/DDBJ whole genome shotgun (WGS) entry which is preliminary data.</text>
</comment>
<evidence type="ECO:0000256" key="2">
    <source>
        <dbReference type="SAM" id="MobiDB-lite"/>
    </source>
</evidence>
<dbReference type="Pfam" id="PF17957">
    <property type="entry name" value="Big_7"/>
    <property type="match status" value="1"/>
</dbReference>
<dbReference type="InterPro" id="IPR011050">
    <property type="entry name" value="Pectin_lyase_fold/virulence"/>
</dbReference>
<dbReference type="NCBIfam" id="TIGR04183">
    <property type="entry name" value="Por_Secre_tail"/>
    <property type="match status" value="1"/>
</dbReference>
<accession>A0A6B2H0L7</accession>
<dbReference type="Gene3D" id="2.60.120.1560">
    <property type="match status" value="3"/>
</dbReference>
<evidence type="ECO:0000256" key="1">
    <source>
        <dbReference type="ARBA" id="ARBA00022729"/>
    </source>
</evidence>
<evidence type="ECO:0000313" key="4">
    <source>
        <dbReference type="EMBL" id="NDK55861.1"/>
    </source>
</evidence>
<dbReference type="Pfam" id="PF18962">
    <property type="entry name" value="Por_Secre_tail"/>
    <property type="match status" value="1"/>
</dbReference>
<organism evidence="4 5">
    <name type="scientific">Pontibacter fetidus</name>
    <dbReference type="NCBI Taxonomy" id="2700082"/>
    <lineage>
        <taxon>Bacteria</taxon>
        <taxon>Pseudomonadati</taxon>
        <taxon>Bacteroidota</taxon>
        <taxon>Cytophagia</taxon>
        <taxon>Cytophagales</taxon>
        <taxon>Hymenobacteraceae</taxon>
        <taxon>Pontibacter</taxon>
    </lineage>
</organism>
<keyword evidence="1" id="KW-0732">Signal</keyword>
<sequence>MNTQTSYVNKKAQLLLAVLLTVLVSVFIPNLVQAQTYSGPLVITKGGTYTGNWESRDSEIPAVDVRTSEPVVIVNSNIRGAGYLIKSWGHGVNITVRHTNGYGLTPTAWRDYPKSRRFLSIDVFRNVVVENCYMEGTAGIFVGEQYVGNGTTSESIKIRYNKAKNIDGRVQGDTDLVQFVQFNFRGDVRGAEIGWNQVINEPGKSAVEDNINLFNSRGTSDSPIRIHNNYIEGAYPNPATGNEYSGGGIISDTNAGLDQATRYVEAHDNHLVNLGNYSMGIAGGNNIRYHHNRAINSATFKDGTRFNMYTSGLWSADYYKMGTTFSNSIDNNVVGITAWGWDNNRNDFTVNQYASYSNNTNLSGTITLQTEAAEFELWQQKLAKNGIVLGPNGSGASTSPIATAPAPAPAPAPPTETSTGTTTSGGKITREFWSNITTGSVASIPTTNPTSKSELTLFEAPQNVGHDYGQRVKGYVTAPTTGNYTFWISSDDNSELYLSTSEDPSKKVKIASINGWTNSREYTKFASQKSATIALEAGKRYYIEAAMVDIDGGDHLSVGWQLPNGTQERPIAGNRLSPMGSTAPTTTSPTPTVNQAPAITLTSPKTGTSYTAGTAITLSATATDADGKIAKVEFFQGSTKIGESTVSPYNYNWANAAAGSYSITAKATDNSGATKTSTAATITVTALTSTAPSTGTTTGSTTGTGKITREFWSNITTGSVASIPTTNPTSKSELTLFEAPQNVGHDYGQRVKGYVTAPATGNYTFWISSDDNSELYLSTSEDPAKKVKIASITGWTNSREYTKFASQKSATIALEAGKRYYIEAAMVDIDGGDHLSVGWQLPNGTQERPIAGNRLSPMGSVATTTTTPTTEPVATVPGTTTTVTGKITRQFWSNVTGTSVAAVPTSNPTSTSELTLFEAPQNVGDDYGQRIKGYVTAPSSGNYTFWIASDDYSELYLSTSEDPAKKVKIASVTGWTNSREYTKFASQKSATIALEAGKRYYIEAVMMDVYGGDHLSVGWQLPNGTQERPIAGNRLSPIGSTTDAGSITLASASTTTETADTDISFTDVTAYPNPFKTVLTLDMGSQNVKLQSVVIMTQDGKVKYKEDNLQLVNNKLEMDLTGARLKRGIYLLKYTDSNGNSKSLKVIKE</sequence>
<dbReference type="EMBL" id="JAAEAA010000008">
    <property type="protein sequence ID" value="NDK55861.1"/>
    <property type="molecule type" value="Genomic_DNA"/>
</dbReference>
<feature type="domain" description="PA14" evidence="3">
    <location>
        <begin position="882"/>
        <end position="1033"/>
    </location>
</feature>
<feature type="domain" description="PA14" evidence="3">
    <location>
        <begin position="702"/>
        <end position="853"/>
    </location>
</feature>
<name>A0A6B2H0L7_9BACT</name>
<evidence type="ECO:0000313" key="5">
    <source>
        <dbReference type="Proteomes" id="UP000478546"/>
    </source>
</evidence>
<feature type="compositionally biased region" description="Low complexity" evidence="2">
    <location>
        <begin position="415"/>
        <end position="426"/>
    </location>
</feature>
<dbReference type="RefSeq" id="WP_162345921.1">
    <property type="nucleotide sequence ID" value="NZ_JAAEAA010000008.1"/>
</dbReference>
<dbReference type="SMART" id="SM00758">
    <property type="entry name" value="PA14"/>
    <property type="match status" value="3"/>
</dbReference>
<dbReference type="Proteomes" id="UP000478546">
    <property type="component" value="Unassembled WGS sequence"/>
</dbReference>
<dbReference type="InterPro" id="IPR011658">
    <property type="entry name" value="PA14_dom"/>
</dbReference>
<dbReference type="InterPro" id="IPR013783">
    <property type="entry name" value="Ig-like_fold"/>
</dbReference>
<dbReference type="InterPro" id="IPR026444">
    <property type="entry name" value="Secre_tail"/>
</dbReference>
<dbReference type="Gene3D" id="2.60.40.10">
    <property type="entry name" value="Immunoglobulins"/>
    <property type="match status" value="1"/>
</dbReference>
<dbReference type="SUPFAM" id="SSF51126">
    <property type="entry name" value="Pectin lyase-like"/>
    <property type="match status" value="1"/>
</dbReference>
<feature type="compositionally biased region" description="Low complexity" evidence="2">
    <location>
        <begin position="394"/>
        <end position="405"/>
    </location>
</feature>
<dbReference type="Pfam" id="PF07691">
    <property type="entry name" value="PA14"/>
    <property type="match status" value="3"/>
</dbReference>
<dbReference type="InterPro" id="IPR052387">
    <property type="entry name" value="Fibrocystin"/>
</dbReference>
<dbReference type="PANTHER" id="PTHR46769">
    <property type="entry name" value="POLYCYSTIC KIDNEY AND HEPATIC DISEASE 1 (AUTOSOMAL RECESSIVE)-LIKE 1"/>
    <property type="match status" value="1"/>
</dbReference>
<protein>
    <submittedName>
        <fullName evidence="4">T9SS type A sorting domain-containing protein</fullName>
    </submittedName>
</protein>
<feature type="domain" description="PA14" evidence="3">
    <location>
        <begin position="423"/>
        <end position="574"/>
    </location>
</feature>
<feature type="region of interest" description="Disordered" evidence="2">
    <location>
        <begin position="394"/>
        <end position="427"/>
    </location>
</feature>
<dbReference type="AlphaFoldDB" id="A0A6B2H0L7"/>